<evidence type="ECO:0000313" key="1">
    <source>
        <dbReference type="EMBL" id="KAK1870226.1"/>
    </source>
</evidence>
<name>A0ACC3CIW1_PYRYE</name>
<dbReference type="Proteomes" id="UP000798662">
    <property type="component" value="Chromosome 3"/>
</dbReference>
<reference evidence="1" key="1">
    <citation type="submission" date="2019-11" db="EMBL/GenBank/DDBJ databases">
        <title>Nori genome reveals adaptations in red seaweeds to the harsh intertidal environment.</title>
        <authorList>
            <person name="Wang D."/>
            <person name="Mao Y."/>
        </authorList>
    </citation>
    <scope>NUCLEOTIDE SEQUENCE</scope>
    <source>
        <tissue evidence="1">Gametophyte</tissue>
    </source>
</reference>
<organism evidence="1 2">
    <name type="scientific">Pyropia yezoensis</name>
    <name type="common">Susabi-nori</name>
    <name type="synonym">Porphyra yezoensis</name>
    <dbReference type="NCBI Taxonomy" id="2788"/>
    <lineage>
        <taxon>Eukaryota</taxon>
        <taxon>Rhodophyta</taxon>
        <taxon>Bangiophyceae</taxon>
        <taxon>Bangiales</taxon>
        <taxon>Bangiaceae</taxon>
        <taxon>Pyropia</taxon>
    </lineage>
</organism>
<accession>A0ACC3CIW1</accession>
<sequence>MLRHPPTRRRRSGCRPPPPPPHRSATLSPTGMAPSPHRPPLAPPRRTALAAAAAAAVLAAATVVAPAAGAVLRWNAGGGATGGGFGADVPAGVTVSGGWPYKSGKKIARTRLDSMYASHRAGNYAYTVAVKPGTYALRLHVAETWGPNYKTGARVQTLLAGDGVTTTGKATKVDPYKLAGGGARAAVVSMPSVKVGSSGKLIIQCVSVKENCMLSGVTISTRSSGAGFLSSSEGGSGGGGTGTPGKENNGGFDHRSHAVPGAAYTALDFDGNGKEVVELDGGGSHTHYFDATSGKGGKIVKYVWTNAATGAVLGNAVKTSASFPLGTTTVKLTVTDSTGDVASDTTTVTVSSGMAGGWWCYWLKGISRLPPRWVSAAPRPFYAAPSGAVKFGDGKYGWAGFPNPWVKGWGVRCVGFVSVPKAGKYPFTIKANGPVGLYVGTKPLHLSASAGSATETTTKTATLAAGANLVTVVHWHKHSNLGTLQVTTPAGSSVSHSSQKLLPVLAALSKTSGDASGGTTVMLKGTGFFNGETVFFGAKKATIINDGGGASSDSIYVKTPAGTAGSTVSVNVHTKNGISNALKFTYGGGGGGSDSSAGSTDVKYKSTHLVNKSGAKFTSVPLATSIALSSDGLTYYVGSLNSHVYAVRMMNHHSMMVGSYCKGPSSGKHRVITGLSVNPARTDGNYVYAASSIINYRSPAIGMSIPEGWANGRIEVYKVGGSSCMTKVENLITGLPVSAHDHTINGMTWTNDGDLLFHAGSSTNGGWNGPGSEKSGYVDESPLSAATLIAYTSLGKAFNGNIKYNQMMNPTIAKQTSGDVAVYSAGVRNAFGILRHSSGHVYALDNGGNNGYGDVRTGCGATAHVPWAGAGNPKDSLLLLKKGGYYGHPNYNRARSDARQCVYRQPYHVGDGHTPALATVSPSTNGITEMRSSVFEGALKGHLFFTKYVGGTQGATGFMSTTAVKSGGGITGISFFFQSGGLSVTANPMGAFIMTRTQQGFFAAATPIYSPGSGPKVMGLAPNRGPKKGGYRVYVAGYNFGSSPVVKAGSKACTAVKVVSKYGLTCIMPAGAANVKVAVSVNGSPTYGFDFEYMAV</sequence>
<keyword evidence="2" id="KW-1185">Reference proteome</keyword>
<protein>
    <submittedName>
        <fullName evidence="1">Uncharacterized protein</fullName>
    </submittedName>
</protein>
<dbReference type="EMBL" id="CM020620">
    <property type="protein sequence ID" value="KAK1870226.1"/>
    <property type="molecule type" value="Genomic_DNA"/>
</dbReference>
<gene>
    <name evidence="1" type="ORF">I4F81_012687</name>
</gene>
<proteinExistence type="predicted"/>
<evidence type="ECO:0000313" key="2">
    <source>
        <dbReference type="Proteomes" id="UP000798662"/>
    </source>
</evidence>
<comment type="caution">
    <text evidence="1">The sequence shown here is derived from an EMBL/GenBank/DDBJ whole genome shotgun (WGS) entry which is preliminary data.</text>
</comment>